<dbReference type="InterPro" id="IPR029058">
    <property type="entry name" value="AB_hydrolase_fold"/>
</dbReference>
<gene>
    <name evidence="5" type="ORF">FRV6_16525</name>
</gene>
<dbReference type="PRINTS" id="PR00412">
    <property type="entry name" value="EPOXHYDRLASE"/>
</dbReference>
<dbReference type="VEuPathDB" id="FungiDB:FOIG_14077"/>
<dbReference type="Gene3D" id="3.40.50.1820">
    <property type="entry name" value="alpha/beta hydrolase"/>
    <property type="match status" value="1"/>
</dbReference>
<dbReference type="VEuPathDB" id="FungiDB:FOC1_g10002259"/>
<evidence type="ECO:0000256" key="1">
    <source>
        <dbReference type="ARBA" id="ARBA00010088"/>
    </source>
</evidence>
<dbReference type="VEuPathDB" id="FungiDB:FOZG_12887"/>
<feature type="active site" description="Proton donor" evidence="3">
    <location>
        <position position="334"/>
    </location>
</feature>
<name>A0A2H3TUW8_FUSOX</name>
<dbReference type="GO" id="GO:0097176">
    <property type="term" value="P:epoxide metabolic process"/>
    <property type="evidence" value="ECO:0007669"/>
    <property type="project" value="TreeGrafter"/>
</dbReference>
<evidence type="ECO:0000256" key="3">
    <source>
        <dbReference type="PIRSR" id="PIRSR001112-1"/>
    </source>
</evidence>
<dbReference type="PIRSF" id="PIRSF001112">
    <property type="entry name" value="Epoxide_hydrolase"/>
    <property type="match status" value="1"/>
</dbReference>
<evidence type="ECO:0000259" key="4">
    <source>
        <dbReference type="Pfam" id="PF06441"/>
    </source>
</evidence>
<organism evidence="5 6">
    <name type="scientific">Fusarium oxysporum</name>
    <name type="common">Fusarium vascular wilt</name>
    <dbReference type="NCBI Taxonomy" id="5507"/>
    <lineage>
        <taxon>Eukaryota</taxon>
        <taxon>Fungi</taxon>
        <taxon>Dikarya</taxon>
        <taxon>Ascomycota</taxon>
        <taxon>Pezizomycotina</taxon>
        <taxon>Sordariomycetes</taxon>
        <taxon>Hypocreomycetidae</taxon>
        <taxon>Hypocreales</taxon>
        <taxon>Nectriaceae</taxon>
        <taxon>Fusarium</taxon>
        <taxon>Fusarium oxysporum species complex</taxon>
    </lineage>
</organism>
<dbReference type="VEuPathDB" id="FungiDB:FOMG_15131"/>
<dbReference type="Proteomes" id="UP000219369">
    <property type="component" value="Unassembled WGS sequence"/>
</dbReference>
<feature type="domain" description="Epoxide hydrolase N-terminal" evidence="4">
    <location>
        <begin position="19"/>
        <end position="132"/>
    </location>
</feature>
<feature type="active site" description="Nucleophile" evidence="3">
    <location>
        <position position="204"/>
    </location>
</feature>
<accession>A0A2H3TUW8</accession>
<dbReference type="PANTHER" id="PTHR21661:SF39">
    <property type="entry name" value="HYDROLASE, PUTATIVE (AFU_ORTHOLOGUE AFUA_3G08960)-RELATED"/>
    <property type="match status" value="1"/>
</dbReference>
<evidence type="ECO:0000256" key="2">
    <source>
        <dbReference type="ARBA" id="ARBA00022801"/>
    </source>
</evidence>
<protein>
    <submittedName>
        <fullName evidence="5">Related to epoxide hydrolase</fullName>
    </submittedName>
</protein>
<feature type="active site" description="Proton acceptor" evidence="3">
    <location>
        <position position="389"/>
    </location>
</feature>
<dbReference type="VEuPathDB" id="FungiDB:HZS61_007077"/>
<reference evidence="6" key="1">
    <citation type="submission" date="2016-09" db="EMBL/GenBank/DDBJ databases">
        <authorList>
            <person name="Guldener U."/>
        </authorList>
    </citation>
    <scope>NUCLEOTIDE SEQUENCE [LARGE SCALE GENOMIC DNA]</scope>
    <source>
        <strain evidence="6">V64-1</strain>
    </source>
</reference>
<dbReference type="EMBL" id="FMJY01000011">
    <property type="protein sequence ID" value="SCO92397.1"/>
    <property type="molecule type" value="Genomic_DNA"/>
</dbReference>
<dbReference type="InterPro" id="IPR010497">
    <property type="entry name" value="Epoxide_hydro_N"/>
</dbReference>
<dbReference type="InterPro" id="IPR000639">
    <property type="entry name" value="Epox_hydrolase-like"/>
</dbReference>
<dbReference type="GO" id="GO:0004301">
    <property type="term" value="F:epoxide hydrolase activity"/>
    <property type="evidence" value="ECO:0007669"/>
    <property type="project" value="TreeGrafter"/>
</dbReference>
<proteinExistence type="inferred from homology"/>
<comment type="similarity">
    <text evidence="1">Belongs to the peptidase S33 family.</text>
</comment>
<dbReference type="Pfam" id="PF06441">
    <property type="entry name" value="EHN"/>
    <property type="match status" value="1"/>
</dbReference>
<dbReference type="InterPro" id="IPR016292">
    <property type="entry name" value="Epoxide_hydrolase"/>
</dbReference>
<keyword evidence="2 5" id="KW-0378">Hydrolase</keyword>
<evidence type="ECO:0000313" key="5">
    <source>
        <dbReference type="EMBL" id="SCO92397.1"/>
    </source>
</evidence>
<sequence>MSIENFATLPHRVARDAHIEPFRIDIPQHEINRLHLLLDNSPLADANWENSQEDGRFGVTRDWLIKAVSDWRHNYNWRQWEAEFNSYPQYMIDVKDDDRKSYSIRFNALFSTNPKALPIVFLHGWPGSAVEFFPMLELIKQHHPTADSLPYHIIVPDLIGFGFSSRPPIDKDYGYDDNARILVKMMHSLGFTAENGGYMTQGGDLGGVLAPRMAVLDPQNCRLAHVNILAIPPPEGTDVEEDMRSNKYTPEEIESLRKGMAFYAKGAAYAAIQGTRPATCGLAIGSSPVALLAWIGEKFIEWSDPESRPSLEHILTNVSFYWFTKCYPTSLWIYRIMVAEGPSIRSGWVGIQCPLGYSWFRSENLHPPKQWRDSTGIIKWFREHERGGHFAALEQPDLLWKDVVDVIADFGLQPS</sequence>
<dbReference type="VEuPathDB" id="FungiDB:FOXG_16901"/>
<dbReference type="OrthoDB" id="7130006at2759"/>
<dbReference type="PANTHER" id="PTHR21661">
    <property type="entry name" value="EPOXIDE HYDROLASE 1-RELATED"/>
    <property type="match status" value="1"/>
</dbReference>
<evidence type="ECO:0000313" key="6">
    <source>
        <dbReference type="Proteomes" id="UP000219369"/>
    </source>
</evidence>
<dbReference type="AlphaFoldDB" id="A0A2H3TUW8"/>
<dbReference type="VEuPathDB" id="FungiDB:FOC4_g10003276"/>
<dbReference type="SUPFAM" id="SSF53474">
    <property type="entry name" value="alpha/beta-Hydrolases"/>
    <property type="match status" value="1"/>
</dbReference>